<keyword evidence="2" id="KW-0614">Plasmid</keyword>
<feature type="transmembrane region" description="Helical" evidence="1">
    <location>
        <begin position="107"/>
        <end position="130"/>
    </location>
</feature>
<keyword evidence="1" id="KW-0812">Transmembrane</keyword>
<sequence>MTCAIITLERCWYLSPPWGQQMPSLEVNLSEKVYLTDSKTFGYCCGVLWQEEGWVYTFTVDRSITYATKHKIIGTGQVQSTYMRKPAFVLGDRIMLRFDSHATKQRLILGIVLVNNVWFYVVELMSPALVRPLAASVRFPLVGETDLIRVHV</sequence>
<keyword evidence="1" id="KW-1133">Transmembrane helix</keyword>
<dbReference type="InterPro" id="IPR009824">
    <property type="entry name" value="DUF1392"/>
</dbReference>
<dbReference type="AlphaFoldDB" id="A0A1Z4GRY9"/>
<keyword evidence="3" id="KW-1185">Reference proteome</keyword>
<dbReference type="OrthoDB" id="484445at2"/>
<name>A0A1Z4GRY9_9CYAN</name>
<reference evidence="2 3" key="1">
    <citation type="submission" date="2017-06" db="EMBL/GenBank/DDBJ databases">
        <title>Genome sequencing of cyanobaciteial culture collection at National Institute for Environmental Studies (NIES).</title>
        <authorList>
            <person name="Hirose Y."/>
            <person name="Shimura Y."/>
            <person name="Fujisawa T."/>
            <person name="Nakamura Y."/>
            <person name="Kawachi M."/>
        </authorList>
    </citation>
    <scope>NUCLEOTIDE SEQUENCE [LARGE SCALE GENOMIC DNA]</scope>
    <source>
        <strain evidence="2 3">NIES-21</strain>
        <plasmid evidence="3">Plasmid2 dna</plasmid>
    </source>
</reference>
<protein>
    <submittedName>
        <fullName evidence="2">Uncharacterized protein</fullName>
    </submittedName>
</protein>
<dbReference type="Proteomes" id="UP000218287">
    <property type="component" value="Plasmid Plasmid2 dna"/>
</dbReference>
<geneLocation type="plasmid" evidence="3">
    <name>Plasmid2 dna</name>
</geneLocation>
<dbReference type="Pfam" id="PF07154">
    <property type="entry name" value="DUF1392"/>
    <property type="match status" value="1"/>
</dbReference>
<evidence type="ECO:0000313" key="2">
    <source>
        <dbReference type="EMBL" id="BAY20108.1"/>
    </source>
</evidence>
<keyword evidence="1" id="KW-0472">Membrane</keyword>
<accession>A0A1Z4GRY9</accession>
<organism evidence="2 3">
    <name type="scientific">Anabaenopsis circularis NIES-21</name>
    <dbReference type="NCBI Taxonomy" id="1085406"/>
    <lineage>
        <taxon>Bacteria</taxon>
        <taxon>Bacillati</taxon>
        <taxon>Cyanobacteriota</taxon>
        <taxon>Cyanophyceae</taxon>
        <taxon>Nostocales</taxon>
        <taxon>Nodulariaceae</taxon>
        <taxon>Anabaenopsis</taxon>
    </lineage>
</organism>
<evidence type="ECO:0000256" key="1">
    <source>
        <dbReference type="SAM" id="Phobius"/>
    </source>
</evidence>
<dbReference type="EMBL" id="AP018176">
    <property type="protein sequence ID" value="BAY20108.1"/>
    <property type="molecule type" value="Genomic_DNA"/>
</dbReference>
<evidence type="ECO:0000313" key="3">
    <source>
        <dbReference type="Proteomes" id="UP000218287"/>
    </source>
</evidence>
<proteinExistence type="predicted"/>
<gene>
    <name evidence="2" type="ORF">NIES21_59780</name>
</gene>